<dbReference type="Proteomes" id="UP000287168">
    <property type="component" value="Unassembled WGS sequence"/>
</dbReference>
<dbReference type="RefSeq" id="WP_128491036.1">
    <property type="nucleotide sequence ID" value="NZ_JBHLXB010000136.1"/>
</dbReference>
<proteinExistence type="predicted"/>
<dbReference type="PROSITE" id="PS50164">
    <property type="entry name" value="GIY_YIG"/>
    <property type="match status" value="1"/>
</dbReference>
<dbReference type="OrthoDB" id="67448at2"/>
<comment type="caution">
    <text evidence="2">The sequence shown here is derived from an EMBL/GenBank/DDBJ whole genome shotgun (WGS) entry which is preliminary data.</text>
</comment>
<name>A0A451GG75_9RHOB</name>
<reference evidence="2 3" key="1">
    <citation type="journal article" date="2015" name="Int. J. Syst. Evol. Microbiol.">
        <title>Gemmobacter intermedius sp. nov., isolated from a white stork (Ciconia ciconia).</title>
        <authorList>
            <person name="Kampfer P."/>
            <person name="Jerzak L."/>
            <person name="Wilharm G."/>
            <person name="Golke J."/>
            <person name="Busse H.J."/>
            <person name="Glaeser S.P."/>
        </authorList>
    </citation>
    <scope>NUCLEOTIDE SEQUENCE [LARGE SCALE GENOMIC DNA]</scope>
    <source>
        <strain evidence="2 3">119/4</strain>
    </source>
</reference>
<gene>
    <name evidence="2" type="ORF">EP867_19185</name>
</gene>
<feature type="domain" description="GIY-YIG" evidence="1">
    <location>
        <begin position="20"/>
        <end position="109"/>
    </location>
</feature>
<evidence type="ECO:0000259" key="1">
    <source>
        <dbReference type="PROSITE" id="PS50164"/>
    </source>
</evidence>
<dbReference type="InterPro" id="IPR000305">
    <property type="entry name" value="GIY-YIG_endonuc"/>
</dbReference>
<organism evidence="2 3">
    <name type="scientific">Falsigemmobacter intermedius</name>
    <dbReference type="NCBI Taxonomy" id="1553448"/>
    <lineage>
        <taxon>Bacteria</taxon>
        <taxon>Pseudomonadati</taxon>
        <taxon>Pseudomonadota</taxon>
        <taxon>Alphaproteobacteria</taxon>
        <taxon>Rhodobacterales</taxon>
        <taxon>Paracoccaceae</taxon>
        <taxon>Falsigemmobacter</taxon>
    </lineage>
</organism>
<dbReference type="Pfam" id="PF22945">
    <property type="entry name" value="LEM-3_GIY-YIG"/>
    <property type="match status" value="1"/>
</dbReference>
<keyword evidence="3" id="KW-1185">Reference proteome</keyword>
<sequence length="259" mass="28180">MSNSTTPKLTQFPPEVCEAIGSYVYRLVDPRNGETFYVGKGTGNRIFQHALGALTSDEASGSLKTERIRAILAEGLEVLSIVHKYGMDDATALAVEAALIDAYPGLTNLVKGHAVDFSVTSATQILQRYTAEKVVYHHAVIEILVRFVGVGPALYDQTRFAWKLSPKSAEACDYIFAVRNGIVREVYKADRWVPANDPALGALAEESLAKRWAFIGAPAPEDIRALYVGKSVERREPGAANPIRYRSPANNTVSGVCAH</sequence>
<dbReference type="EMBL" id="SBLC01000101">
    <property type="protein sequence ID" value="RWY34542.1"/>
    <property type="molecule type" value="Genomic_DNA"/>
</dbReference>
<protein>
    <recommendedName>
        <fullName evidence="1">GIY-YIG domain-containing protein</fullName>
    </recommendedName>
</protein>
<accession>A0A451GG75</accession>
<evidence type="ECO:0000313" key="2">
    <source>
        <dbReference type="EMBL" id="RWY34542.1"/>
    </source>
</evidence>
<dbReference type="CDD" id="cd10440">
    <property type="entry name" value="GIY-YIG_COG3680"/>
    <property type="match status" value="1"/>
</dbReference>
<dbReference type="AlphaFoldDB" id="A0A451GG75"/>
<evidence type="ECO:0000313" key="3">
    <source>
        <dbReference type="Proteomes" id="UP000287168"/>
    </source>
</evidence>
<dbReference type="SMART" id="SM00465">
    <property type="entry name" value="GIYc"/>
    <property type="match status" value="1"/>
</dbReference>